<dbReference type="InterPro" id="IPR036236">
    <property type="entry name" value="Znf_C2H2_sf"/>
</dbReference>
<reference evidence="13 14" key="1">
    <citation type="submission" date="2023-08" db="EMBL/GenBank/DDBJ databases">
        <title>Black Yeasts Isolated from many extreme environments.</title>
        <authorList>
            <person name="Coleine C."/>
            <person name="Stajich J.E."/>
            <person name="Selbmann L."/>
        </authorList>
    </citation>
    <scope>NUCLEOTIDE SEQUENCE [LARGE SCALE GENOMIC DNA]</scope>
    <source>
        <strain evidence="13 14">CCFEE 5935</strain>
    </source>
</reference>
<dbReference type="AlphaFoldDB" id="A0AAV9PR73"/>
<keyword evidence="14" id="KW-1185">Reference proteome</keyword>
<protein>
    <recommendedName>
        <fullName evidence="12">C2H2-type domain-containing protein</fullName>
    </recommendedName>
</protein>
<feature type="compositionally biased region" description="Low complexity" evidence="11">
    <location>
        <begin position="391"/>
        <end position="409"/>
    </location>
</feature>
<feature type="compositionally biased region" description="Polar residues" evidence="11">
    <location>
        <begin position="233"/>
        <end position="249"/>
    </location>
</feature>
<sequence length="409" mass="43323">MGAPTSFTARRPNASSLPTFELPPPQLTNIHQKYQSYTGFNSQQPPTTLTSVGNLLTPPSNSSTDGISPGSSGVTSAGSQGALPPFTPTGHSGMWPPPNTGSNTYGFQSAAAPQPFGQGRGLFSPSLNSIMRGNNSPTATESLPPPPYDIHHYSGASMPMSAPSLPALQQHHQHQMMGSGMMGGQPPVTQASPVSAQEAYSRAPPTPTYYSQSAPSSAAPQQGAFAYPPGPSPVQQSPISAGGATQRSPVNGHGTMPSPQQQMYQRPYTYPPPGAVLSNVSNPGGHMQMVGGMPHHMVQGFNSGHAAQMQQMYQQQAPQNDRPFRCDQCPQSFNRNHDLKRHKRIHLAVKPFPCGHCDKSFSRKDALKRHILVKGCGKSHSTTEIKELDGSISPDTKSSTDTSPVVASA</sequence>
<evidence type="ECO:0000256" key="2">
    <source>
        <dbReference type="ARBA" id="ARBA00022723"/>
    </source>
</evidence>
<dbReference type="GO" id="GO:0005634">
    <property type="term" value="C:nucleus"/>
    <property type="evidence" value="ECO:0007669"/>
    <property type="project" value="UniProtKB-SubCell"/>
</dbReference>
<feature type="domain" description="C2H2-type" evidence="12">
    <location>
        <begin position="352"/>
        <end position="385"/>
    </location>
</feature>
<feature type="region of interest" description="Disordered" evidence="11">
    <location>
        <begin position="177"/>
        <end position="266"/>
    </location>
</feature>
<dbReference type="PROSITE" id="PS00028">
    <property type="entry name" value="ZINC_FINGER_C2H2_1"/>
    <property type="match status" value="1"/>
</dbReference>
<keyword evidence="7" id="KW-0238">DNA-binding</keyword>
<feature type="region of interest" description="Disordered" evidence="11">
    <location>
        <begin position="38"/>
        <end position="164"/>
    </location>
</feature>
<dbReference type="PROSITE" id="PS50157">
    <property type="entry name" value="ZINC_FINGER_C2H2_2"/>
    <property type="match status" value="2"/>
</dbReference>
<dbReference type="GO" id="GO:0003677">
    <property type="term" value="F:DNA binding"/>
    <property type="evidence" value="ECO:0007669"/>
    <property type="project" value="UniProtKB-KW"/>
</dbReference>
<name>A0AAV9PR73_9PEZI</name>
<dbReference type="PANTHER" id="PTHR16515:SF49">
    <property type="entry name" value="GASTRULA ZINC FINGER PROTEIN XLCGF49.1-LIKE-RELATED"/>
    <property type="match status" value="1"/>
</dbReference>
<dbReference type="GO" id="GO:0008270">
    <property type="term" value="F:zinc ion binding"/>
    <property type="evidence" value="ECO:0007669"/>
    <property type="project" value="UniProtKB-KW"/>
</dbReference>
<gene>
    <name evidence="13" type="ORF">LTR77_000455</name>
</gene>
<dbReference type="RefSeq" id="XP_064663955.1">
    <property type="nucleotide sequence ID" value="XM_064797721.1"/>
</dbReference>
<dbReference type="FunFam" id="3.30.160.60:FF:000646">
    <property type="entry name" value="Myeloid zinc finger 1"/>
    <property type="match status" value="1"/>
</dbReference>
<dbReference type="InterPro" id="IPR013087">
    <property type="entry name" value="Znf_C2H2_type"/>
</dbReference>
<evidence type="ECO:0000256" key="6">
    <source>
        <dbReference type="ARBA" id="ARBA00023015"/>
    </source>
</evidence>
<feature type="compositionally biased region" description="Polar residues" evidence="11">
    <location>
        <begin position="1"/>
        <end position="18"/>
    </location>
</feature>
<dbReference type="FunFam" id="3.30.160.60:FF:000630">
    <property type="entry name" value="Zinc finger protein 180"/>
    <property type="match status" value="1"/>
</dbReference>
<dbReference type="Gene3D" id="3.30.160.60">
    <property type="entry name" value="Classic Zinc Finger"/>
    <property type="match status" value="2"/>
</dbReference>
<proteinExistence type="predicted"/>
<keyword evidence="2" id="KW-0479">Metal-binding</keyword>
<evidence type="ECO:0000313" key="13">
    <source>
        <dbReference type="EMBL" id="KAK5175317.1"/>
    </source>
</evidence>
<evidence type="ECO:0000256" key="3">
    <source>
        <dbReference type="ARBA" id="ARBA00022737"/>
    </source>
</evidence>
<evidence type="ECO:0000256" key="1">
    <source>
        <dbReference type="ARBA" id="ARBA00004123"/>
    </source>
</evidence>
<dbReference type="Pfam" id="PF00096">
    <property type="entry name" value="zf-C2H2"/>
    <property type="match status" value="2"/>
</dbReference>
<feature type="compositionally biased region" description="Polar residues" evidence="11">
    <location>
        <begin position="125"/>
        <end position="141"/>
    </location>
</feature>
<evidence type="ECO:0000256" key="8">
    <source>
        <dbReference type="ARBA" id="ARBA00023163"/>
    </source>
</evidence>
<dbReference type="InterPro" id="IPR050331">
    <property type="entry name" value="Zinc_finger"/>
</dbReference>
<evidence type="ECO:0000256" key="4">
    <source>
        <dbReference type="ARBA" id="ARBA00022771"/>
    </source>
</evidence>
<keyword evidence="9" id="KW-0539">Nucleus</keyword>
<feature type="domain" description="C2H2-type" evidence="12">
    <location>
        <begin position="324"/>
        <end position="351"/>
    </location>
</feature>
<feature type="compositionally biased region" description="Polar residues" evidence="11">
    <location>
        <begin position="38"/>
        <end position="79"/>
    </location>
</feature>
<dbReference type="EMBL" id="JAVRRT010000001">
    <property type="protein sequence ID" value="KAK5175317.1"/>
    <property type="molecule type" value="Genomic_DNA"/>
</dbReference>
<comment type="subcellular location">
    <subcellularLocation>
        <location evidence="1">Nucleus</location>
    </subcellularLocation>
</comment>
<feature type="region of interest" description="Disordered" evidence="11">
    <location>
        <begin position="386"/>
        <end position="409"/>
    </location>
</feature>
<dbReference type="PANTHER" id="PTHR16515">
    <property type="entry name" value="PR DOMAIN ZINC FINGER PROTEIN"/>
    <property type="match status" value="1"/>
</dbReference>
<organism evidence="13 14">
    <name type="scientific">Saxophila tyrrhenica</name>
    <dbReference type="NCBI Taxonomy" id="1690608"/>
    <lineage>
        <taxon>Eukaryota</taxon>
        <taxon>Fungi</taxon>
        <taxon>Dikarya</taxon>
        <taxon>Ascomycota</taxon>
        <taxon>Pezizomycotina</taxon>
        <taxon>Dothideomycetes</taxon>
        <taxon>Dothideomycetidae</taxon>
        <taxon>Mycosphaerellales</taxon>
        <taxon>Extremaceae</taxon>
        <taxon>Saxophila</taxon>
    </lineage>
</organism>
<keyword evidence="5" id="KW-0862">Zinc</keyword>
<evidence type="ECO:0000259" key="12">
    <source>
        <dbReference type="PROSITE" id="PS50157"/>
    </source>
</evidence>
<dbReference type="SUPFAM" id="SSF57667">
    <property type="entry name" value="beta-beta-alpha zinc fingers"/>
    <property type="match status" value="1"/>
</dbReference>
<dbReference type="GeneID" id="89921805"/>
<evidence type="ECO:0000256" key="9">
    <source>
        <dbReference type="ARBA" id="ARBA00023242"/>
    </source>
</evidence>
<keyword evidence="4 10" id="KW-0863">Zinc-finger</keyword>
<accession>A0AAV9PR73</accession>
<comment type="caution">
    <text evidence="13">The sequence shown here is derived from an EMBL/GenBank/DDBJ whole genome shotgun (WGS) entry which is preliminary data.</text>
</comment>
<dbReference type="GO" id="GO:0010468">
    <property type="term" value="P:regulation of gene expression"/>
    <property type="evidence" value="ECO:0007669"/>
    <property type="project" value="TreeGrafter"/>
</dbReference>
<evidence type="ECO:0000256" key="7">
    <source>
        <dbReference type="ARBA" id="ARBA00023125"/>
    </source>
</evidence>
<evidence type="ECO:0000256" key="11">
    <source>
        <dbReference type="SAM" id="MobiDB-lite"/>
    </source>
</evidence>
<keyword evidence="3" id="KW-0677">Repeat</keyword>
<dbReference type="Proteomes" id="UP001337655">
    <property type="component" value="Unassembled WGS sequence"/>
</dbReference>
<feature type="compositionally biased region" description="Low complexity" evidence="11">
    <location>
        <begin position="208"/>
        <end position="222"/>
    </location>
</feature>
<dbReference type="SMART" id="SM00355">
    <property type="entry name" value="ZnF_C2H2"/>
    <property type="match status" value="2"/>
</dbReference>
<keyword evidence="8" id="KW-0804">Transcription</keyword>
<keyword evidence="6" id="KW-0805">Transcription regulation</keyword>
<evidence type="ECO:0000256" key="10">
    <source>
        <dbReference type="PROSITE-ProRule" id="PRU00042"/>
    </source>
</evidence>
<feature type="region of interest" description="Disordered" evidence="11">
    <location>
        <begin position="1"/>
        <end position="26"/>
    </location>
</feature>
<evidence type="ECO:0000313" key="14">
    <source>
        <dbReference type="Proteomes" id="UP001337655"/>
    </source>
</evidence>
<evidence type="ECO:0000256" key="5">
    <source>
        <dbReference type="ARBA" id="ARBA00022833"/>
    </source>
</evidence>